<organism evidence="13 14">
    <name type="scientific">Luethyella okanaganae</name>
    <dbReference type="NCBI Taxonomy" id="69372"/>
    <lineage>
        <taxon>Bacteria</taxon>
        <taxon>Bacillati</taxon>
        <taxon>Actinomycetota</taxon>
        <taxon>Actinomycetes</taxon>
        <taxon>Micrococcales</taxon>
        <taxon>Microbacteriaceae</taxon>
        <taxon>Luethyella</taxon>
    </lineage>
</organism>
<evidence type="ECO:0000256" key="1">
    <source>
        <dbReference type="ARBA" id="ARBA00000085"/>
    </source>
</evidence>
<comment type="subcellular location">
    <subcellularLocation>
        <location evidence="2">Cell membrane</location>
    </subcellularLocation>
</comment>
<feature type="transmembrane region" description="Helical" evidence="11">
    <location>
        <begin position="12"/>
        <end position="33"/>
    </location>
</feature>
<evidence type="ECO:0000256" key="9">
    <source>
        <dbReference type="ARBA" id="ARBA00023012"/>
    </source>
</evidence>
<evidence type="ECO:0000256" key="2">
    <source>
        <dbReference type="ARBA" id="ARBA00004236"/>
    </source>
</evidence>
<dbReference type="CDD" id="cd00075">
    <property type="entry name" value="HATPase"/>
    <property type="match status" value="1"/>
</dbReference>
<dbReference type="GO" id="GO:0016301">
    <property type="term" value="F:kinase activity"/>
    <property type="evidence" value="ECO:0007669"/>
    <property type="project" value="UniProtKB-KW"/>
</dbReference>
<dbReference type="Gene3D" id="1.10.287.130">
    <property type="match status" value="1"/>
</dbReference>
<reference evidence="14" key="1">
    <citation type="journal article" date="2019" name="Int. J. Syst. Evol. Microbiol.">
        <title>The Global Catalogue of Microorganisms (GCM) 10K type strain sequencing project: providing services to taxonomists for standard genome sequencing and annotation.</title>
        <authorList>
            <consortium name="The Broad Institute Genomics Platform"/>
            <consortium name="The Broad Institute Genome Sequencing Center for Infectious Disease"/>
            <person name="Wu L."/>
            <person name="Ma J."/>
        </authorList>
    </citation>
    <scope>NUCLEOTIDE SEQUENCE [LARGE SCALE GENOMIC DNA]</scope>
    <source>
        <strain evidence="14">CCUG 43304</strain>
    </source>
</reference>
<evidence type="ECO:0000313" key="13">
    <source>
        <dbReference type="EMBL" id="MFC6356574.1"/>
    </source>
</evidence>
<evidence type="ECO:0000256" key="11">
    <source>
        <dbReference type="SAM" id="Phobius"/>
    </source>
</evidence>
<dbReference type="PANTHER" id="PTHR42878">
    <property type="entry name" value="TWO-COMPONENT HISTIDINE KINASE"/>
    <property type="match status" value="1"/>
</dbReference>
<keyword evidence="11" id="KW-0472">Membrane</keyword>
<evidence type="ECO:0000256" key="7">
    <source>
        <dbReference type="ARBA" id="ARBA00022777"/>
    </source>
</evidence>
<protein>
    <recommendedName>
        <fullName evidence="10">Sensor-like histidine kinase SenX3</fullName>
        <ecNumber evidence="3">2.7.13.3</ecNumber>
    </recommendedName>
</protein>
<dbReference type="InterPro" id="IPR036097">
    <property type="entry name" value="HisK_dim/P_sf"/>
</dbReference>
<evidence type="ECO:0000259" key="12">
    <source>
        <dbReference type="PROSITE" id="PS50109"/>
    </source>
</evidence>
<name>A0ABW1VIN3_9MICO</name>
<comment type="catalytic activity">
    <reaction evidence="1">
        <text>ATP + protein L-histidine = ADP + protein N-phospho-L-histidine.</text>
        <dbReference type="EC" id="2.7.13.3"/>
    </reaction>
</comment>
<proteinExistence type="predicted"/>
<keyword evidence="9" id="KW-0902">Two-component regulatory system</keyword>
<dbReference type="EMBL" id="JBHSTP010000002">
    <property type="protein sequence ID" value="MFC6356574.1"/>
    <property type="molecule type" value="Genomic_DNA"/>
</dbReference>
<dbReference type="SMART" id="SM00388">
    <property type="entry name" value="HisKA"/>
    <property type="match status" value="1"/>
</dbReference>
<sequence>MMFRRALFRLTLTYTLMQLILFGIFAIGVYAFVTGTFDFDAAQHDGEASVNAAEQGFANLRTGLVVGYAILLVLLPLSSYLMARAALAPIRRSYELQQRFVDGASHELRSPLSVVQGELELALTRSRTPAQYRAAMSRALEAAGGLIRLTDDLLLLTRESPGELEASFEPVSLDELVRRVVGLQDTGTARIAVVTSQSVMVFGSRELLARAVANIVDNAVKFTSPADRIEVSVLSSGKSAQVIVRDNGGGMTEAEVGHAFDRFWRAQESRNTPGFGLGLPLVRQVCAAHHGKVTISSAVGVGTTVVLSLPAYQP</sequence>
<keyword evidence="6" id="KW-0547">Nucleotide-binding</keyword>
<dbReference type="Proteomes" id="UP001596306">
    <property type="component" value="Unassembled WGS sequence"/>
</dbReference>
<keyword evidence="5" id="KW-0808">Transferase</keyword>
<keyword evidence="4" id="KW-0597">Phosphoprotein</keyword>
<dbReference type="PANTHER" id="PTHR42878:SF7">
    <property type="entry name" value="SENSOR HISTIDINE KINASE GLRK"/>
    <property type="match status" value="1"/>
</dbReference>
<keyword evidence="11" id="KW-1133">Transmembrane helix</keyword>
<dbReference type="CDD" id="cd00082">
    <property type="entry name" value="HisKA"/>
    <property type="match status" value="1"/>
</dbReference>
<dbReference type="InterPro" id="IPR003594">
    <property type="entry name" value="HATPase_dom"/>
</dbReference>
<keyword evidence="14" id="KW-1185">Reference proteome</keyword>
<accession>A0ABW1VIN3</accession>
<dbReference type="InterPro" id="IPR003661">
    <property type="entry name" value="HisK_dim/P_dom"/>
</dbReference>
<dbReference type="RefSeq" id="WP_386731182.1">
    <property type="nucleotide sequence ID" value="NZ_JBHSTP010000002.1"/>
</dbReference>
<evidence type="ECO:0000313" key="14">
    <source>
        <dbReference type="Proteomes" id="UP001596306"/>
    </source>
</evidence>
<evidence type="ECO:0000256" key="4">
    <source>
        <dbReference type="ARBA" id="ARBA00022553"/>
    </source>
</evidence>
<dbReference type="Pfam" id="PF00512">
    <property type="entry name" value="HisKA"/>
    <property type="match status" value="1"/>
</dbReference>
<dbReference type="Pfam" id="PF02518">
    <property type="entry name" value="HATPase_c"/>
    <property type="match status" value="1"/>
</dbReference>
<keyword evidence="7 13" id="KW-0418">Kinase</keyword>
<dbReference type="InterPro" id="IPR036890">
    <property type="entry name" value="HATPase_C_sf"/>
</dbReference>
<keyword evidence="11" id="KW-0812">Transmembrane</keyword>
<evidence type="ECO:0000256" key="6">
    <source>
        <dbReference type="ARBA" id="ARBA00022741"/>
    </source>
</evidence>
<dbReference type="SMART" id="SM00387">
    <property type="entry name" value="HATPase_c"/>
    <property type="match status" value="1"/>
</dbReference>
<comment type="caution">
    <text evidence="13">The sequence shown here is derived from an EMBL/GenBank/DDBJ whole genome shotgun (WGS) entry which is preliminary data.</text>
</comment>
<dbReference type="InterPro" id="IPR005467">
    <property type="entry name" value="His_kinase_dom"/>
</dbReference>
<dbReference type="Gene3D" id="3.30.565.10">
    <property type="entry name" value="Histidine kinase-like ATPase, C-terminal domain"/>
    <property type="match status" value="1"/>
</dbReference>
<dbReference type="InterPro" id="IPR004358">
    <property type="entry name" value="Sig_transdc_His_kin-like_C"/>
</dbReference>
<gene>
    <name evidence="13" type="ORF">ACFQB0_10690</name>
</gene>
<keyword evidence="8" id="KW-0067">ATP-binding</keyword>
<evidence type="ECO:0000256" key="8">
    <source>
        <dbReference type="ARBA" id="ARBA00022840"/>
    </source>
</evidence>
<dbReference type="PROSITE" id="PS50109">
    <property type="entry name" value="HIS_KIN"/>
    <property type="match status" value="1"/>
</dbReference>
<feature type="transmembrane region" description="Helical" evidence="11">
    <location>
        <begin position="65"/>
        <end position="83"/>
    </location>
</feature>
<dbReference type="SUPFAM" id="SSF47384">
    <property type="entry name" value="Homodimeric domain of signal transducing histidine kinase"/>
    <property type="match status" value="1"/>
</dbReference>
<dbReference type="SUPFAM" id="SSF55874">
    <property type="entry name" value="ATPase domain of HSP90 chaperone/DNA topoisomerase II/histidine kinase"/>
    <property type="match status" value="1"/>
</dbReference>
<evidence type="ECO:0000256" key="10">
    <source>
        <dbReference type="ARBA" id="ARBA00039401"/>
    </source>
</evidence>
<evidence type="ECO:0000256" key="3">
    <source>
        <dbReference type="ARBA" id="ARBA00012438"/>
    </source>
</evidence>
<dbReference type="EC" id="2.7.13.3" evidence="3"/>
<dbReference type="InterPro" id="IPR050351">
    <property type="entry name" value="BphY/WalK/GraS-like"/>
</dbReference>
<evidence type="ECO:0000256" key="5">
    <source>
        <dbReference type="ARBA" id="ARBA00022679"/>
    </source>
</evidence>
<feature type="domain" description="Histidine kinase" evidence="12">
    <location>
        <begin position="103"/>
        <end position="313"/>
    </location>
</feature>
<dbReference type="PRINTS" id="PR00344">
    <property type="entry name" value="BCTRLSENSOR"/>
</dbReference>